<feature type="domain" description="Amidohydrolase-related" evidence="2">
    <location>
        <begin position="30"/>
        <end position="295"/>
    </location>
</feature>
<dbReference type="GO" id="GO:0004157">
    <property type="term" value="F:dihydropyrimidinase activity"/>
    <property type="evidence" value="ECO:0007669"/>
    <property type="project" value="TreeGrafter"/>
</dbReference>
<dbReference type="OrthoDB" id="10258955at2759"/>
<name>A0A2P4SX50_BAMTH</name>
<sequence>MIIDFAIPQKGCSLIEAFDKWKSWADPKVKKEMKNLVQDKGVNSFKMFMAYKDLYMLSDEELYAVLSYCKELGTIAQVHAENGELIAQNSKKLLAMGITGPEGHALSHSEDVEAEATHRAIAIANTVNCPLFVVHVMSKSSARMITNARNEGKVVYGEPIAAGLGTDGTNYWNEDWAHAAAHVMSPPLSPDPSTPDFLMNLLANDDLSVVGTDNCTFDTCQKALGKDDFTKIPNGLNGVEDRMSVVWEKGVYSGKMDENRFVAVTSTNAAKIFNLYPKKGRIAVGSDADIVIWDPEAT</sequence>
<evidence type="ECO:0000313" key="3">
    <source>
        <dbReference type="EMBL" id="POI28691.1"/>
    </source>
</evidence>
<dbReference type="Gene3D" id="3.20.20.140">
    <property type="entry name" value="Metal-dependent hydrolases"/>
    <property type="match status" value="1"/>
</dbReference>
<organism evidence="3 4">
    <name type="scientific">Bambusicola thoracicus</name>
    <name type="common">Chinese bamboo-partridge</name>
    <name type="synonym">Perdix thoracica</name>
    <dbReference type="NCBI Taxonomy" id="9083"/>
    <lineage>
        <taxon>Eukaryota</taxon>
        <taxon>Metazoa</taxon>
        <taxon>Chordata</taxon>
        <taxon>Craniata</taxon>
        <taxon>Vertebrata</taxon>
        <taxon>Euteleostomi</taxon>
        <taxon>Archelosauria</taxon>
        <taxon>Archosauria</taxon>
        <taxon>Dinosauria</taxon>
        <taxon>Saurischia</taxon>
        <taxon>Theropoda</taxon>
        <taxon>Coelurosauria</taxon>
        <taxon>Aves</taxon>
        <taxon>Neognathae</taxon>
        <taxon>Galloanserae</taxon>
        <taxon>Galliformes</taxon>
        <taxon>Phasianidae</taxon>
        <taxon>Perdicinae</taxon>
        <taxon>Bambusicola</taxon>
    </lineage>
</organism>
<dbReference type="AlphaFoldDB" id="A0A2P4SX50"/>
<dbReference type="FunFam" id="3.20.20.140:FF:000076">
    <property type="entry name" value="Dihydropyrimidinase like 2"/>
    <property type="match status" value="1"/>
</dbReference>
<keyword evidence="4" id="KW-1185">Reference proteome</keyword>
<dbReference type="InterPro" id="IPR050378">
    <property type="entry name" value="Metallo-dep_Hydrolases_sf"/>
</dbReference>
<dbReference type="InterPro" id="IPR006680">
    <property type="entry name" value="Amidohydro-rel"/>
</dbReference>
<dbReference type="GO" id="GO:0005829">
    <property type="term" value="C:cytosol"/>
    <property type="evidence" value="ECO:0007669"/>
    <property type="project" value="TreeGrafter"/>
</dbReference>
<dbReference type="PANTHER" id="PTHR11647:SF50">
    <property type="entry name" value="DIHYDROPYRIMIDINASE"/>
    <property type="match status" value="1"/>
</dbReference>
<dbReference type="Pfam" id="PF01979">
    <property type="entry name" value="Amidohydro_1"/>
    <property type="match status" value="1"/>
</dbReference>
<dbReference type="PANTHER" id="PTHR11647">
    <property type="entry name" value="HYDRANTOINASE/DIHYDROPYRIMIDINASE FAMILY MEMBER"/>
    <property type="match status" value="1"/>
</dbReference>
<comment type="caution">
    <text evidence="3">The sequence shown here is derived from an EMBL/GenBank/DDBJ whole genome shotgun (WGS) entry which is preliminary data.</text>
</comment>
<evidence type="ECO:0000256" key="1">
    <source>
        <dbReference type="ARBA" id="ARBA00008829"/>
    </source>
</evidence>
<dbReference type="EMBL" id="PPHD01018432">
    <property type="protein sequence ID" value="POI28691.1"/>
    <property type="molecule type" value="Genomic_DNA"/>
</dbReference>
<comment type="similarity">
    <text evidence="1">Belongs to the metallo-dependent hydrolases superfamily. Hydantoinase/dihydropyrimidinase family.</text>
</comment>
<gene>
    <name evidence="3" type="ORF">CIB84_007559</name>
</gene>
<evidence type="ECO:0000259" key="2">
    <source>
        <dbReference type="Pfam" id="PF01979"/>
    </source>
</evidence>
<dbReference type="Proteomes" id="UP000237246">
    <property type="component" value="Unassembled WGS sequence"/>
</dbReference>
<feature type="non-terminal residue" evidence="3">
    <location>
        <position position="298"/>
    </location>
</feature>
<reference evidence="3 4" key="1">
    <citation type="submission" date="2018-01" db="EMBL/GenBank/DDBJ databases">
        <title>Comparison of the Chinese Bamboo Partridge and Red Junglefowl genome sequences highlights the importance of demography in genome evolution.</title>
        <authorList>
            <person name="Tiley G.P."/>
            <person name="Kimball R.T."/>
            <person name="Braun E.L."/>
            <person name="Burleigh J.G."/>
        </authorList>
    </citation>
    <scope>NUCLEOTIDE SEQUENCE [LARGE SCALE GENOMIC DNA]</scope>
    <source>
        <strain evidence="3">RTK389</strain>
        <tissue evidence="3">Blood</tissue>
    </source>
</reference>
<dbReference type="GO" id="GO:0006208">
    <property type="term" value="P:pyrimidine nucleobase catabolic process"/>
    <property type="evidence" value="ECO:0007669"/>
    <property type="project" value="TreeGrafter"/>
</dbReference>
<dbReference type="SUPFAM" id="SSF51556">
    <property type="entry name" value="Metallo-dependent hydrolases"/>
    <property type="match status" value="1"/>
</dbReference>
<proteinExistence type="inferred from homology"/>
<evidence type="ECO:0000313" key="4">
    <source>
        <dbReference type="Proteomes" id="UP000237246"/>
    </source>
</evidence>
<accession>A0A2P4SX50</accession>
<protein>
    <recommendedName>
        <fullName evidence="2">Amidohydrolase-related domain-containing protein</fullName>
    </recommendedName>
</protein>
<dbReference type="InterPro" id="IPR032466">
    <property type="entry name" value="Metal_Hydrolase"/>
</dbReference>